<reference evidence="2" key="1">
    <citation type="submission" date="2021-12" db="EMBL/GenBank/DDBJ databases">
        <authorList>
            <person name="King R."/>
        </authorList>
    </citation>
    <scope>NUCLEOTIDE SEQUENCE</scope>
</reference>
<evidence type="ECO:0000256" key="1">
    <source>
        <dbReference type="SAM" id="SignalP"/>
    </source>
</evidence>
<dbReference type="AlphaFoldDB" id="A0A9N9WJ76"/>
<evidence type="ECO:0000313" key="2">
    <source>
        <dbReference type="EMBL" id="CAG9793827.1"/>
    </source>
</evidence>
<feature type="chain" id="PRO_5040139094" description="Cuticle protein 16.5" evidence="1">
    <location>
        <begin position="16"/>
        <end position="222"/>
    </location>
</feature>
<feature type="signal peptide" evidence="1">
    <location>
        <begin position="1"/>
        <end position="15"/>
    </location>
</feature>
<keyword evidence="1" id="KW-0732">Signal</keyword>
<name>A0A9N9WJ76_9NEOP</name>
<accession>A0A9N9WJ76</accession>
<dbReference type="EMBL" id="OU893337">
    <property type="protein sequence ID" value="CAG9793827.1"/>
    <property type="molecule type" value="Genomic_DNA"/>
</dbReference>
<keyword evidence="3" id="KW-1185">Reference proteome</keyword>
<proteinExistence type="predicted"/>
<protein>
    <recommendedName>
        <fullName evidence="4">Cuticle protein 16.5</fullName>
    </recommendedName>
</protein>
<sequence length="222" mass="22894">MYKLVVLTFLAVAAAEPGAVIVGPAAYSTLIAPATTTIAKQATSVVHPSPFIYSAPLAYSHFIKKRSAPVLPLAPATYYAGSPVIGAPLATTYSAPLLSSASLLPAVPVPYAAAHLIKKRSAPFLPAVTTYAATAPILASTYAAAPLHSVPLIASTPLISQPTYAAHLIKKRSAPLLTSYAAFPSSFSHQSRVDLTHSGPAVVTSYSSPIAYSSPIGFSHVI</sequence>
<gene>
    <name evidence="2" type="ORF">DIATSA_LOCUS11240</name>
</gene>
<dbReference type="OrthoDB" id="7466056at2759"/>
<evidence type="ECO:0008006" key="4">
    <source>
        <dbReference type="Google" id="ProtNLM"/>
    </source>
</evidence>
<evidence type="ECO:0000313" key="3">
    <source>
        <dbReference type="Proteomes" id="UP001153714"/>
    </source>
</evidence>
<dbReference type="Proteomes" id="UP001153714">
    <property type="component" value="Chromosome 6"/>
</dbReference>
<organism evidence="2 3">
    <name type="scientific">Diatraea saccharalis</name>
    <name type="common">sugarcane borer</name>
    <dbReference type="NCBI Taxonomy" id="40085"/>
    <lineage>
        <taxon>Eukaryota</taxon>
        <taxon>Metazoa</taxon>
        <taxon>Ecdysozoa</taxon>
        <taxon>Arthropoda</taxon>
        <taxon>Hexapoda</taxon>
        <taxon>Insecta</taxon>
        <taxon>Pterygota</taxon>
        <taxon>Neoptera</taxon>
        <taxon>Endopterygota</taxon>
        <taxon>Lepidoptera</taxon>
        <taxon>Glossata</taxon>
        <taxon>Ditrysia</taxon>
        <taxon>Pyraloidea</taxon>
        <taxon>Crambidae</taxon>
        <taxon>Crambinae</taxon>
        <taxon>Diatraea</taxon>
    </lineage>
</organism>
<reference evidence="2" key="2">
    <citation type="submission" date="2022-10" db="EMBL/GenBank/DDBJ databases">
        <authorList>
            <consortium name="ENA_rothamsted_submissions"/>
            <consortium name="culmorum"/>
            <person name="King R."/>
        </authorList>
    </citation>
    <scope>NUCLEOTIDE SEQUENCE</scope>
</reference>